<dbReference type="InterPro" id="IPR003165">
    <property type="entry name" value="Piwi"/>
</dbReference>
<name>A0ABT3PTF2_9BACT</name>
<dbReference type="Pfam" id="PF02171">
    <property type="entry name" value="Piwi"/>
    <property type="match status" value="1"/>
</dbReference>
<feature type="domain" description="Piwi" evidence="3">
    <location>
        <begin position="395"/>
        <end position="479"/>
    </location>
</feature>
<proteinExistence type="inferred from homology"/>
<organism evidence="4 5">
    <name type="scientific">Fodinibius salsisoli</name>
    <dbReference type="NCBI Taxonomy" id="2820877"/>
    <lineage>
        <taxon>Bacteria</taxon>
        <taxon>Pseudomonadati</taxon>
        <taxon>Balneolota</taxon>
        <taxon>Balneolia</taxon>
        <taxon>Balneolales</taxon>
        <taxon>Balneolaceae</taxon>
        <taxon>Fodinibius</taxon>
    </lineage>
</organism>
<comment type="similarity">
    <text evidence="1">Belongs to the argonaute family. Long pAgo subfamily.</text>
</comment>
<protein>
    <recommendedName>
        <fullName evidence="2">Protein argonaute</fullName>
    </recommendedName>
</protein>
<comment type="caution">
    <text evidence="4">The sequence shown here is derived from an EMBL/GenBank/DDBJ whole genome shotgun (WGS) entry which is preliminary data.</text>
</comment>
<dbReference type="InterPro" id="IPR036397">
    <property type="entry name" value="RNaseH_sf"/>
</dbReference>
<dbReference type="SUPFAM" id="SSF53098">
    <property type="entry name" value="Ribonuclease H-like"/>
    <property type="match status" value="1"/>
</dbReference>
<evidence type="ECO:0000313" key="4">
    <source>
        <dbReference type="EMBL" id="MCW9709144.1"/>
    </source>
</evidence>
<dbReference type="InterPro" id="IPR012337">
    <property type="entry name" value="RNaseH-like_sf"/>
</dbReference>
<keyword evidence="5" id="KW-1185">Reference proteome</keyword>
<sequence length="698" mass="82065">MEVQQPRSALRKKQQTGQQLRMNILTFHPPDTEVTFDFYYGDNPDRPMAPLHKSEWPEEVTPRTEDPFIYTDFLTTGKASLELTIDLEKVPRFAGGYLGYRLFKILGELADIRERNFIHNNVLWLRDEKYDHQGWKAYRQFELRVSIGKYTGRDDGQPALGELLINVRGHRYVGKDSMLDYHGDPSDINWVVYKGQNGRYEDLSEDTDLDHEEVYPVLNRQIAAHLGISMPHRYVSNKMKDYYGQLERIRKRLTAHEDFNQLFDLTEEGWYRPQQHRIHRLEAASRKLVFRGDRKAIEPKTGIWKHGGYRAPDQPCGIFFIMAEEDAREGGDGRALKKALIEGTEDFKSLSRYINTPIKYYGEDVLFRDIHNPLPDIMQRLTNGTFPDDRQLLAIYVNPIPEEKQGPRDQRPYYRLKEELLKRGIGMQNIHSHNIRDKYFKFHMRNIAPAVLAKLGGVPWKLDVPERDELIVGVGAFRPRDKDRQYVGSAFCFDNSGRFKGVQCFEKEQTNMLAGSIRDAVHRYVDKHGKPERLVIHYYKQMSRRERRPIERTLDNLGLDDVDIVIVTINKTPSFDTVVFDAGWQEKMPYSGTYLRLDHHRLLLCNNTRYPGRNGKPRDYPFPVKVYIKSDIRGFMHKEEEVERVVRQIYQFSRIYWKSADQQSLPVTIKYPEMVAQMLPYFKVDTLPPYARRSLWFL</sequence>
<gene>
    <name evidence="4" type="ORF">J6I44_19945</name>
</gene>
<reference evidence="4 5" key="1">
    <citation type="submission" date="2021-03" db="EMBL/GenBank/DDBJ databases">
        <title>Aliifodinibius sp. nov., a new bacterium isolated from saline soil.</title>
        <authorList>
            <person name="Galisteo C."/>
            <person name="De La Haba R."/>
            <person name="Sanchez-Porro C."/>
            <person name="Ventosa A."/>
        </authorList>
    </citation>
    <scope>NUCLEOTIDE SEQUENCE [LARGE SCALE GENOMIC DNA]</scope>
    <source>
        <strain evidence="4 5">1BSP15-2V2</strain>
    </source>
</reference>
<evidence type="ECO:0000256" key="2">
    <source>
        <dbReference type="ARBA" id="ARBA00035032"/>
    </source>
</evidence>
<dbReference type="Gene3D" id="3.40.50.2300">
    <property type="match status" value="1"/>
</dbReference>
<dbReference type="Proteomes" id="UP001207918">
    <property type="component" value="Unassembled WGS sequence"/>
</dbReference>
<dbReference type="EMBL" id="JAGGJA010000023">
    <property type="protein sequence ID" value="MCW9709144.1"/>
    <property type="molecule type" value="Genomic_DNA"/>
</dbReference>
<accession>A0ABT3PTF2</accession>
<dbReference type="PROSITE" id="PS50822">
    <property type="entry name" value="PIWI"/>
    <property type="match status" value="1"/>
</dbReference>
<evidence type="ECO:0000259" key="3">
    <source>
        <dbReference type="PROSITE" id="PS50822"/>
    </source>
</evidence>
<evidence type="ECO:0000256" key="1">
    <source>
        <dbReference type="ARBA" id="ARBA00035012"/>
    </source>
</evidence>
<dbReference type="Gene3D" id="3.30.420.10">
    <property type="entry name" value="Ribonuclease H-like superfamily/Ribonuclease H"/>
    <property type="match status" value="1"/>
</dbReference>
<dbReference type="SMART" id="SM00950">
    <property type="entry name" value="Piwi"/>
    <property type="match status" value="1"/>
</dbReference>
<dbReference type="RefSeq" id="WP_265768015.1">
    <property type="nucleotide sequence ID" value="NZ_JAGGJA010000023.1"/>
</dbReference>
<evidence type="ECO:0000313" key="5">
    <source>
        <dbReference type="Proteomes" id="UP001207918"/>
    </source>
</evidence>